<feature type="transmembrane region" description="Helical" evidence="2">
    <location>
        <begin position="7"/>
        <end position="28"/>
    </location>
</feature>
<name>A0A367QZA5_9NOSO</name>
<comment type="caution">
    <text evidence="3">The sequence shown here is derived from an EMBL/GenBank/DDBJ whole genome shotgun (WGS) entry which is preliminary data.</text>
</comment>
<keyword evidence="4" id="KW-1185">Reference proteome</keyword>
<protein>
    <submittedName>
        <fullName evidence="3">Uncharacterized protein</fullName>
    </submittedName>
</protein>
<evidence type="ECO:0000256" key="1">
    <source>
        <dbReference type="SAM" id="Coils"/>
    </source>
</evidence>
<keyword evidence="2" id="KW-0812">Transmembrane</keyword>
<dbReference type="EMBL" id="LXQD01000295">
    <property type="protein sequence ID" value="RCJ29021.1"/>
    <property type="molecule type" value="Genomic_DNA"/>
</dbReference>
<keyword evidence="2" id="KW-0472">Membrane</keyword>
<feature type="coiled-coil region" evidence="1">
    <location>
        <begin position="46"/>
        <end position="73"/>
    </location>
</feature>
<dbReference type="Proteomes" id="UP000252107">
    <property type="component" value="Unassembled WGS sequence"/>
</dbReference>
<dbReference type="AlphaFoldDB" id="A0A367QZA5"/>
<proteinExistence type="predicted"/>
<keyword evidence="1" id="KW-0175">Coiled coil</keyword>
<reference evidence="3" key="1">
    <citation type="submission" date="2016-04" db="EMBL/GenBank/DDBJ databases">
        <authorList>
            <person name="Tabuchi Yagui T.R."/>
        </authorList>
    </citation>
    <scope>NUCLEOTIDE SEQUENCE [LARGE SCALE GENOMIC DNA]</scope>
    <source>
        <strain evidence="3">NIES-26</strain>
    </source>
</reference>
<organism evidence="3 4">
    <name type="scientific">Nostoc minutum NIES-26</name>
    <dbReference type="NCBI Taxonomy" id="1844469"/>
    <lineage>
        <taxon>Bacteria</taxon>
        <taxon>Bacillati</taxon>
        <taxon>Cyanobacteriota</taxon>
        <taxon>Cyanophyceae</taxon>
        <taxon>Nostocales</taxon>
        <taxon>Nostocaceae</taxon>
        <taxon>Nostoc</taxon>
    </lineage>
</organism>
<evidence type="ECO:0000256" key="2">
    <source>
        <dbReference type="SAM" id="Phobius"/>
    </source>
</evidence>
<evidence type="ECO:0000313" key="3">
    <source>
        <dbReference type="EMBL" id="RCJ29021.1"/>
    </source>
</evidence>
<keyword evidence="2" id="KW-1133">Transmembrane helix</keyword>
<sequence length="221" mass="26485">MSLSEKIIELVLDKILLGGIVLVAGYWLNKRFEIFKNETNEKYHQRQLIAELENQQNQQISELENQIAIARYNAELEFIERQISEFYWPIYLRLEKDNVMWKRIKCLSPEKNILPEAASNVIEKEFILRNHQEIVEIIESKIHLAENTTNSKYLINELLQYIKHVAVYKTIRSVTELQRFNPVDLNEPFPEKLFPLIENNFRELQNRYEYLKNIKFGELKN</sequence>
<accession>A0A367QZA5</accession>
<gene>
    <name evidence="3" type="ORF">A6770_01095</name>
</gene>
<evidence type="ECO:0000313" key="4">
    <source>
        <dbReference type="Proteomes" id="UP000252107"/>
    </source>
</evidence>